<feature type="region of interest" description="Disordered" evidence="6">
    <location>
        <begin position="164"/>
        <end position="186"/>
    </location>
</feature>
<protein>
    <submittedName>
        <fullName evidence="7">ARAD1B22308p</fullName>
    </submittedName>
</protein>
<dbReference type="Pfam" id="PF06870">
    <property type="entry name" value="RNA_pol_I_A49"/>
    <property type="match status" value="1"/>
</dbReference>
<accession>A0A060T7S5</accession>
<name>A0A060T7S5_BLAAD</name>
<organism evidence="7">
    <name type="scientific">Blastobotrys adeninivorans</name>
    <name type="common">Yeast</name>
    <name type="synonym">Arxula adeninivorans</name>
    <dbReference type="NCBI Taxonomy" id="409370"/>
    <lineage>
        <taxon>Eukaryota</taxon>
        <taxon>Fungi</taxon>
        <taxon>Dikarya</taxon>
        <taxon>Ascomycota</taxon>
        <taxon>Saccharomycotina</taxon>
        <taxon>Dipodascomycetes</taxon>
        <taxon>Dipodascales</taxon>
        <taxon>Trichomonascaceae</taxon>
        <taxon>Blastobotrys</taxon>
    </lineage>
</organism>
<evidence type="ECO:0000256" key="5">
    <source>
        <dbReference type="ARBA" id="ARBA00023242"/>
    </source>
</evidence>
<keyword evidence="5" id="KW-0539">Nucleus</keyword>
<evidence type="ECO:0000256" key="6">
    <source>
        <dbReference type="SAM" id="MobiDB-lite"/>
    </source>
</evidence>
<evidence type="ECO:0000256" key="2">
    <source>
        <dbReference type="ARBA" id="ARBA00009430"/>
    </source>
</evidence>
<dbReference type="AlphaFoldDB" id="A0A060T7S5"/>
<reference evidence="7" key="2">
    <citation type="submission" date="2014-06" db="EMBL/GenBank/DDBJ databases">
        <title>The complete genome of Blastobotrys (Arxula) adeninivorans LS3 - a yeast of biotechnological interest.</title>
        <authorList>
            <person name="Kunze G."/>
            <person name="Gaillardin C."/>
            <person name="Czernicka M."/>
            <person name="Durrens P."/>
            <person name="Martin T."/>
            <person name="Boer E."/>
            <person name="Gabaldon T."/>
            <person name="Cruz J."/>
            <person name="Talla E."/>
            <person name="Marck C."/>
            <person name="Goffeau A."/>
            <person name="Barbe V."/>
            <person name="Baret P."/>
            <person name="Baronian K."/>
            <person name="Beier S."/>
            <person name="Bleykasten C."/>
            <person name="Bode R."/>
            <person name="Casaregola S."/>
            <person name="Despons L."/>
            <person name="Fairhead C."/>
            <person name="Giersberg M."/>
            <person name="Gierski P."/>
            <person name="Hahnel U."/>
            <person name="Hartmann A."/>
            <person name="Jankowska D."/>
            <person name="Jubin C."/>
            <person name="Jung P."/>
            <person name="Lafontaine I."/>
            <person name="Leh-Louis V."/>
            <person name="Lemaire M."/>
            <person name="Marcet-Houben M."/>
            <person name="Mascher M."/>
            <person name="Morel G."/>
            <person name="Richard G.-F."/>
            <person name="Riechen J."/>
            <person name="Sacerdot C."/>
            <person name="Sarkar A."/>
            <person name="Savel G."/>
            <person name="Schacherer J."/>
            <person name="Sherman D."/>
            <person name="Straub M.-L."/>
            <person name="Stein N."/>
            <person name="Thierry A."/>
            <person name="Trautwein-Schult A."/>
            <person name="Westhof E."/>
            <person name="Worch S."/>
            <person name="Dujon B."/>
            <person name="Souciet J.-L."/>
            <person name="Wincker P."/>
            <person name="Scholz U."/>
            <person name="Neuveglise N."/>
        </authorList>
    </citation>
    <scope>NUCLEOTIDE SEQUENCE</scope>
    <source>
        <strain evidence="7">LS3</strain>
    </source>
</reference>
<keyword evidence="3" id="KW-0240">DNA-directed RNA polymerase</keyword>
<comment type="subcellular location">
    <subcellularLocation>
        <location evidence="1">Nucleus</location>
        <location evidence="1">Nucleolus</location>
    </subcellularLocation>
</comment>
<dbReference type="EMBL" id="HG937692">
    <property type="protein sequence ID" value="CDP36844.1"/>
    <property type="molecule type" value="Genomic_DNA"/>
</dbReference>
<dbReference type="InterPro" id="IPR009668">
    <property type="entry name" value="RNA_pol-assoc_fac_A49-like"/>
</dbReference>
<comment type="similarity">
    <text evidence="2">Belongs to the eukaryotic RPA49/POLR1E RNA polymerase subunit family.</text>
</comment>
<dbReference type="GO" id="GO:0005730">
    <property type="term" value="C:nucleolus"/>
    <property type="evidence" value="ECO:0007669"/>
    <property type="project" value="UniProtKB-SubCell"/>
</dbReference>
<dbReference type="GO" id="GO:0000428">
    <property type="term" value="C:DNA-directed RNA polymerase complex"/>
    <property type="evidence" value="ECO:0007669"/>
    <property type="project" value="UniProtKB-KW"/>
</dbReference>
<dbReference type="PANTHER" id="PTHR14440">
    <property type="entry name" value="DNA-DIRECTED RNA POLYMERASE I SUBUNIT RPA49"/>
    <property type="match status" value="1"/>
</dbReference>
<evidence type="ECO:0000256" key="3">
    <source>
        <dbReference type="ARBA" id="ARBA00022478"/>
    </source>
</evidence>
<evidence type="ECO:0000256" key="1">
    <source>
        <dbReference type="ARBA" id="ARBA00004604"/>
    </source>
</evidence>
<evidence type="ECO:0000313" key="7">
    <source>
        <dbReference type="EMBL" id="CDP36844.1"/>
    </source>
</evidence>
<proteinExistence type="inferred from homology"/>
<evidence type="ECO:0000256" key="4">
    <source>
        <dbReference type="ARBA" id="ARBA00023163"/>
    </source>
</evidence>
<dbReference type="GO" id="GO:0003677">
    <property type="term" value="F:DNA binding"/>
    <property type="evidence" value="ECO:0007669"/>
    <property type="project" value="InterPro"/>
</dbReference>
<keyword evidence="4" id="KW-0804">Transcription</keyword>
<feature type="compositionally biased region" description="Basic and acidic residues" evidence="6">
    <location>
        <begin position="170"/>
        <end position="182"/>
    </location>
</feature>
<gene>
    <name evidence="7" type="ORF">GNLVRS02_ARAD1B22308g</name>
</gene>
<sequence>MPEKKRKREGAIENVAVKISSQPAGVAMLSTEIPQDASFKVYAKKTGECLVKGQSSTFQYDGESERSMGSYAVASYNPDTNEVEIFPASVVKVESTVKAKNRQDLEHRIKQANVRNSELRTALGEAFGTKKAKKAISDMERNRIDASRLEDIEGAIVDTVMTSTESLPTQEERAKAQSEERPIPPYNLETSQVDEVYPVEGIIPKHEMAAIRVGAIAKEPTVEKRQALLPHKSSHYIAAKLAGLEKGVGEQQEKLKLIYYASLLLAVYENRRQSNRLALAAKLGNPPEVLVGGILDRFAVNKAGQFGRSKDRSFAIDPAHEHKMLCYFLALALRLDNYVLEVAPLANELSMKPSKLQELLKALGCSIKPATSAQAEALNLPGGAAAGHKLATLSAPLRLPEVAKRKRR</sequence>
<dbReference type="GO" id="GO:0006351">
    <property type="term" value="P:DNA-templated transcription"/>
    <property type="evidence" value="ECO:0007669"/>
    <property type="project" value="InterPro"/>
</dbReference>
<reference evidence="7" key="1">
    <citation type="submission" date="2014-02" db="EMBL/GenBank/DDBJ databases">
        <authorList>
            <person name="Genoscope - CEA"/>
        </authorList>
    </citation>
    <scope>NUCLEOTIDE SEQUENCE</scope>
    <source>
        <strain evidence="7">LS3</strain>
    </source>
</reference>
<dbReference type="PhylomeDB" id="A0A060T7S5"/>